<name>X6PG53_RETFI</name>
<sequence>SSSSSSLPLQSFSVATLHTLTSMPESVVPNDVVITSEIDQTKHQSYIDSIPKLDTPVAPCVSQCADLQSNVPSHTKEIETTTATMIDSEVDDVKNDDPIGGLCLWNTPAMEMMVKGSSDIDNDRFQQSTDAMNEVLCAQLLDEDNETFQSIARLWGDVAYQQDAKADQGKEETSENEDEDKDENEYEIEEPIGYKDQNDVDANSSLSPTAATTHFDVALDTYPTSAYMSSSKVIMDEQLSKENESFFESNPKNLEMVPIITITITITFTITMIIIMTMTVIKSMYSFGGFHENNIWKDEDMNMDSEGIIEADNDKIEAETKDMNTTDYFMSASHQDESEQDLAVAVEELKHQYQSAIEKKGESVFYSFPPQTPAPAPAPALPPSSSSTTDPFCELSANAQVWSHSHDHVRQSIAMVPGITEVIQTGDKSVKGNPVLRKMMENDIPITSMGIKATQPFPNDYSMMQVHHPVNQFSQSPPSQSHGGFANADTKVPSMMMRMSHNRNTVVGSQDMNYIIPPAIAPNPVTVIKFTDVQPTNYSHLNTPSSINGAWHGDNTGYTNHHFINNNNNNNNKITKRHHFNNNNKYRHHKNNRQYHHNRYFRHSGNDVYKLHDHGYGFASTQQMGSAYGMIDIPPLINTHLCVDNGSVNDHSIYHSRGRQNEIWHDGTTPRRFNIQQHSRMDMFVTPNS</sequence>
<feature type="compositionally biased region" description="Acidic residues" evidence="1">
    <location>
        <begin position="174"/>
        <end position="185"/>
    </location>
</feature>
<evidence type="ECO:0000313" key="3">
    <source>
        <dbReference type="EMBL" id="ETO37004.1"/>
    </source>
</evidence>
<comment type="caution">
    <text evidence="3">The sequence shown here is derived from an EMBL/GenBank/DDBJ whole genome shotgun (WGS) entry which is preliminary data.</text>
</comment>
<reference evidence="3 4" key="1">
    <citation type="journal article" date="2013" name="Curr. Biol.">
        <title>The Genome of the Foraminiferan Reticulomyxa filosa.</title>
        <authorList>
            <person name="Glockner G."/>
            <person name="Hulsmann N."/>
            <person name="Schleicher M."/>
            <person name="Noegel A.A."/>
            <person name="Eichinger L."/>
            <person name="Gallinger C."/>
            <person name="Pawlowski J."/>
            <person name="Sierra R."/>
            <person name="Euteneuer U."/>
            <person name="Pillet L."/>
            <person name="Moustafa A."/>
            <person name="Platzer M."/>
            <person name="Groth M."/>
            <person name="Szafranski K."/>
            <person name="Schliwa M."/>
        </authorList>
    </citation>
    <scope>NUCLEOTIDE SEQUENCE [LARGE SCALE GENOMIC DNA]</scope>
</reference>
<keyword evidence="2" id="KW-1133">Transmembrane helix</keyword>
<feature type="transmembrane region" description="Helical" evidence="2">
    <location>
        <begin position="256"/>
        <end position="281"/>
    </location>
</feature>
<protein>
    <submittedName>
        <fullName evidence="3">Transcription factor</fullName>
    </submittedName>
</protein>
<evidence type="ECO:0000256" key="1">
    <source>
        <dbReference type="SAM" id="MobiDB-lite"/>
    </source>
</evidence>
<feature type="compositionally biased region" description="Pro residues" evidence="1">
    <location>
        <begin position="370"/>
        <end position="382"/>
    </location>
</feature>
<evidence type="ECO:0000313" key="4">
    <source>
        <dbReference type="Proteomes" id="UP000023152"/>
    </source>
</evidence>
<keyword evidence="2" id="KW-0812">Transmembrane</keyword>
<evidence type="ECO:0000256" key="2">
    <source>
        <dbReference type="SAM" id="Phobius"/>
    </source>
</evidence>
<dbReference type="EMBL" id="ASPP01000063">
    <property type="protein sequence ID" value="ETO37004.1"/>
    <property type="molecule type" value="Genomic_DNA"/>
</dbReference>
<feature type="region of interest" description="Disordered" evidence="1">
    <location>
        <begin position="370"/>
        <end position="389"/>
    </location>
</feature>
<keyword evidence="4" id="KW-1185">Reference proteome</keyword>
<keyword evidence="2" id="KW-0472">Membrane</keyword>
<dbReference type="AlphaFoldDB" id="X6PG53"/>
<accession>X6PG53</accession>
<proteinExistence type="predicted"/>
<feature type="compositionally biased region" description="Basic and acidic residues" evidence="1">
    <location>
        <begin position="164"/>
        <end position="173"/>
    </location>
</feature>
<feature type="non-terminal residue" evidence="3">
    <location>
        <position position="1"/>
    </location>
</feature>
<organism evidence="3 4">
    <name type="scientific">Reticulomyxa filosa</name>
    <dbReference type="NCBI Taxonomy" id="46433"/>
    <lineage>
        <taxon>Eukaryota</taxon>
        <taxon>Sar</taxon>
        <taxon>Rhizaria</taxon>
        <taxon>Retaria</taxon>
        <taxon>Foraminifera</taxon>
        <taxon>Monothalamids</taxon>
        <taxon>Reticulomyxidae</taxon>
        <taxon>Reticulomyxa</taxon>
    </lineage>
</organism>
<feature type="region of interest" description="Disordered" evidence="1">
    <location>
        <begin position="163"/>
        <end position="185"/>
    </location>
</feature>
<dbReference type="Proteomes" id="UP000023152">
    <property type="component" value="Unassembled WGS sequence"/>
</dbReference>
<gene>
    <name evidence="3" type="ORF">RFI_00060</name>
</gene>